<dbReference type="PROSITE" id="PS00198">
    <property type="entry name" value="4FE4S_FER_1"/>
    <property type="match status" value="1"/>
</dbReference>
<feature type="non-terminal residue" evidence="2">
    <location>
        <position position="1"/>
    </location>
</feature>
<dbReference type="EMBL" id="UOET01000309">
    <property type="protein sequence ID" value="VAW29015.1"/>
    <property type="molecule type" value="Genomic_DNA"/>
</dbReference>
<dbReference type="InterPro" id="IPR017900">
    <property type="entry name" value="4Fe4S_Fe_S_CS"/>
</dbReference>
<accession>A0A3B0UDG1</accession>
<dbReference type="InterPro" id="IPR017896">
    <property type="entry name" value="4Fe4S_Fe-S-bd"/>
</dbReference>
<gene>
    <name evidence="2" type="ORF">MNBD_BACTEROID07-2042</name>
</gene>
<feature type="domain" description="4Fe-4S ferredoxin-type" evidence="1">
    <location>
        <begin position="16"/>
        <end position="46"/>
    </location>
</feature>
<dbReference type="AlphaFoldDB" id="A0A3B0UDG1"/>
<dbReference type="Pfam" id="PF12797">
    <property type="entry name" value="Fer4_2"/>
    <property type="match status" value="1"/>
</dbReference>
<evidence type="ECO:0000259" key="1">
    <source>
        <dbReference type="PROSITE" id="PS51379"/>
    </source>
</evidence>
<sequence length="48" mass="4946">AIVMAKHTMADGHIVNKPEVLDGCIGCGVCVMVCPTAEASIVVIPHKS</sequence>
<dbReference type="Gene3D" id="3.30.70.20">
    <property type="match status" value="1"/>
</dbReference>
<reference evidence="2" key="1">
    <citation type="submission" date="2018-06" db="EMBL/GenBank/DDBJ databases">
        <authorList>
            <person name="Zhirakovskaya E."/>
        </authorList>
    </citation>
    <scope>NUCLEOTIDE SEQUENCE</scope>
</reference>
<protein>
    <recommendedName>
        <fullName evidence="1">4Fe-4S ferredoxin-type domain-containing protein</fullName>
    </recommendedName>
</protein>
<proteinExistence type="predicted"/>
<evidence type="ECO:0000313" key="2">
    <source>
        <dbReference type="EMBL" id="VAW29015.1"/>
    </source>
</evidence>
<dbReference type="SUPFAM" id="SSF54862">
    <property type="entry name" value="4Fe-4S ferredoxins"/>
    <property type="match status" value="1"/>
</dbReference>
<organism evidence="2">
    <name type="scientific">hydrothermal vent metagenome</name>
    <dbReference type="NCBI Taxonomy" id="652676"/>
    <lineage>
        <taxon>unclassified sequences</taxon>
        <taxon>metagenomes</taxon>
        <taxon>ecological metagenomes</taxon>
    </lineage>
</organism>
<dbReference type="PROSITE" id="PS51379">
    <property type="entry name" value="4FE4S_FER_2"/>
    <property type="match status" value="1"/>
</dbReference>
<name>A0A3B0UDG1_9ZZZZ</name>